<dbReference type="GO" id="GO:0016020">
    <property type="term" value="C:membrane"/>
    <property type="evidence" value="ECO:0007669"/>
    <property type="project" value="UniProtKB-SubCell"/>
</dbReference>
<evidence type="ECO:0000313" key="13">
    <source>
        <dbReference type="EMBL" id="KAG5635673.1"/>
    </source>
</evidence>
<keyword evidence="12" id="KW-0472">Membrane</keyword>
<evidence type="ECO:0000313" key="14">
    <source>
        <dbReference type="Proteomes" id="UP000717328"/>
    </source>
</evidence>
<accession>A0A9P7FSY2</accession>
<evidence type="ECO:0008006" key="15">
    <source>
        <dbReference type="Google" id="ProtNLM"/>
    </source>
</evidence>
<keyword evidence="9" id="KW-0560">Oxidoreductase</keyword>
<comment type="similarity">
    <text evidence="4">Belongs to the cytochrome P450 family.</text>
</comment>
<dbReference type="Pfam" id="PF00067">
    <property type="entry name" value="p450"/>
    <property type="match status" value="1"/>
</dbReference>
<reference evidence="13" key="1">
    <citation type="submission" date="2021-02" db="EMBL/GenBank/DDBJ databases">
        <authorList>
            <person name="Nieuwenhuis M."/>
            <person name="Van De Peppel L.J.J."/>
        </authorList>
    </citation>
    <scope>NUCLEOTIDE SEQUENCE</scope>
    <source>
        <strain evidence="13">D49</strain>
    </source>
</reference>
<evidence type="ECO:0000256" key="4">
    <source>
        <dbReference type="ARBA" id="ARBA00010617"/>
    </source>
</evidence>
<dbReference type="GO" id="GO:0016705">
    <property type="term" value="F:oxidoreductase activity, acting on paired donors, with incorporation or reduction of molecular oxygen"/>
    <property type="evidence" value="ECO:0007669"/>
    <property type="project" value="InterPro"/>
</dbReference>
<dbReference type="OrthoDB" id="1470350at2759"/>
<comment type="pathway">
    <text evidence="3">Secondary metabolite biosynthesis; terpenoid biosynthesis.</text>
</comment>
<keyword evidence="10" id="KW-0408">Iron</keyword>
<evidence type="ECO:0000256" key="12">
    <source>
        <dbReference type="ARBA" id="ARBA00023136"/>
    </source>
</evidence>
<evidence type="ECO:0000256" key="9">
    <source>
        <dbReference type="ARBA" id="ARBA00023002"/>
    </source>
</evidence>
<reference evidence="13" key="2">
    <citation type="submission" date="2021-10" db="EMBL/GenBank/DDBJ databases">
        <title>Phylogenomics reveals ancestral predisposition of the termite-cultivated fungus Termitomyces towards a domesticated lifestyle.</title>
        <authorList>
            <person name="Auxier B."/>
            <person name="Grum-Grzhimaylo A."/>
            <person name="Cardenas M.E."/>
            <person name="Lodge J.D."/>
            <person name="Laessoe T."/>
            <person name="Pedersen O."/>
            <person name="Smith M.E."/>
            <person name="Kuyper T.W."/>
            <person name="Franco-Molano E.A."/>
            <person name="Baroni T.J."/>
            <person name="Aanen D.K."/>
        </authorList>
    </citation>
    <scope>NUCLEOTIDE SEQUENCE</scope>
    <source>
        <strain evidence="13">D49</strain>
    </source>
</reference>
<keyword evidence="5" id="KW-0349">Heme</keyword>
<dbReference type="InterPro" id="IPR002401">
    <property type="entry name" value="Cyt_P450_E_grp-I"/>
</dbReference>
<protein>
    <recommendedName>
        <fullName evidence="15">Cytochrome P450</fullName>
    </recommendedName>
</protein>
<keyword evidence="11" id="KW-0503">Monooxygenase</keyword>
<gene>
    <name evidence="13" type="ORF">H0H81_010450</name>
</gene>
<sequence>MVKTLKQKVAEGPQELDVLHWMGRAALEMIGRGGFGYSFDPLVEGITPHPFITAAKQLVPTLSSLAISREYLLPKLIKIGTPRLRRLAVTLIPSKKIQKLRYIVDTFERTSVEIFEMKKKASQEGGFESLDQKGKDIMSVLSASLTFAGTDTTSNALSRILQLLSTHPKVQDKLRSEVIQAINTYGDDILYDDLVKLPFLDAVCRETLRLYPPIPIVARVARQGASVSLSTPIKGLDGREMHSIMIPKGTKLYMSVSNANRDPALWGPDSQEWKPERWLSPLPQVLTDARVPGIYSHLFSPSKEIEWKMTTITTPWVKGSTTPQLPLNVELVSKAT</sequence>
<comment type="cofactor">
    <cofactor evidence="1">
        <name>heme</name>
        <dbReference type="ChEBI" id="CHEBI:30413"/>
    </cofactor>
</comment>
<dbReference type="PANTHER" id="PTHR24305:SF166">
    <property type="entry name" value="CYTOCHROME P450 12A4, MITOCHONDRIAL-RELATED"/>
    <property type="match status" value="1"/>
</dbReference>
<evidence type="ECO:0000256" key="6">
    <source>
        <dbReference type="ARBA" id="ARBA00022692"/>
    </source>
</evidence>
<dbReference type="AlphaFoldDB" id="A0A9P7FSY2"/>
<dbReference type="PRINTS" id="PR00385">
    <property type="entry name" value="P450"/>
</dbReference>
<dbReference type="Gene3D" id="1.10.630.10">
    <property type="entry name" value="Cytochrome P450"/>
    <property type="match status" value="1"/>
</dbReference>
<dbReference type="SUPFAM" id="SSF48264">
    <property type="entry name" value="Cytochrome P450"/>
    <property type="match status" value="1"/>
</dbReference>
<comment type="subcellular location">
    <subcellularLocation>
        <location evidence="2">Membrane</location>
    </subcellularLocation>
</comment>
<dbReference type="InterPro" id="IPR050121">
    <property type="entry name" value="Cytochrome_P450_monoxygenase"/>
</dbReference>
<proteinExistence type="inferred from homology"/>
<dbReference type="GO" id="GO:0004497">
    <property type="term" value="F:monooxygenase activity"/>
    <property type="evidence" value="ECO:0007669"/>
    <property type="project" value="UniProtKB-KW"/>
</dbReference>
<evidence type="ECO:0000256" key="1">
    <source>
        <dbReference type="ARBA" id="ARBA00001971"/>
    </source>
</evidence>
<evidence type="ECO:0000256" key="8">
    <source>
        <dbReference type="ARBA" id="ARBA00022989"/>
    </source>
</evidence>
<dbReference type="InterPro" id="IPR001128">
    <property type="entry name" value="Cyt_P450"/>
</dbReference>
<dbReference type="GO" id="GO:0020037">
    <property type="term" value="F:heme binding"/>
    <property type="evidence" value="ECO:0007669"/>
    <property type="project" value="InterPro"/>
</dbReference>
<evidence type="ECO:0000256" key="2">
    <source>
        <dbReference type="ARBA" id="ARBA00004370"/>
    </source>
</evidence>
<keyword evidence="6" id="KW-0812">Transmembrane</keyword>
<evidence type="ECO:0000256" key="3">
    <source>
        <dbReference type="ARBA" id="ARBA00004721"/>
    </source>
</evidence>
<organism evidence="13 14">
    <name type="scientific">Sphagnurus paluster</name>
    <dbReference type="NCBI Taxonomy" id="117069"/>
    <lineage>
        <taxon>Eukaryota</taxon>
        <taxon>Fungi</taxon>
        <taxon>Dikarya</taxon>
        <taxon>Basidiomycota</taxon>
        <taxon>Agaricomycotina</taxon>
        <taxon>Agaricomycetes</taxon>
        <taxon>Agaricomycetidae</taxon>
        <taxon>Agaricales</taxon>
        <taxon>Tricholomatineae</taxon>
        <taxon>Lyophyllaceae</taxon>
        <taxon>Sphagnurus</taxon>
    </lineage>
</organism>
<dbReference type="EMBL" id="JABCKI010006043">
    <property type="protein sequence ID" value="KAG5635673.1"/>
    <property type="molecule type" value="Genomic_DNA"/>
</dbReference>
<keyword evidence="14" id="KW-1185">Reference proteome</keyword>
<dbReference type="PANTHER" id="PTHR24305">
    <property type="entry name" value="CYTOCHROME P450"/>
    <property type="match status" value="1"/>
</dbReference>
<dbReference type="GO" id="GO:0005506">
    <property type="term" value="F:iron ion binding"/>
    <property type="evidence" value="ECO:0007669"/>
    <property type="project" value="InterPro"/>
</dbReference>
<evidence type="ECO:0000256" key="7">
    <source>
        <dbReference type="ARBA" id="ARBA00022723"/>
    </source>
</evidence>
<keyword evidence="7" id="KW-0479">Metal-binding</keyword>
<dbReference type="Proteomes" id="UP000717328">
    <property type="component" value="Unassembled WGS sequence"/>
</dbReference>
<evidence type="ECO:0000256" key="11">
    <source>
        <dbReference type="ARBA" id="ARBA00023033"/>
    </source>
</evidence>
<name>A0A9P7FSY2_9AGAR</name>
<keyword evidence="8" id="KW-1133">Transmembrane helix</keyword>
<dbReference type="PRINTS" id="PR00463">
    <property type="entry name" value="EP450I"/>
</dbReference>
<evidence type="ECO:0000256" key="5">
    <source>
        <dbReference type="ARBA" id="ARBA00022617"/>
    </source>
</evidence>
<evidence type="ECO:0000256" key="10">
    <source>
        <dbReference type="ARBA" id="ARBA00023004"/>
    </source>
</evidence>
<dbReference type="InterPro" id="IPR036396">
    <property type="entry name" value="Cyt_P450_sf"/>
</dbReference>
<comment type="caution">
    <text evidence="13">The sequence shown here is derived from an EMBL/GenBank/DDBJ whole genome shotgun (WGS) entry which is preliminary data.</text>
</comment>